<protein>
    <submittedName>
        <fullName evidence="2">Uncharacterized protein</fullName>
    </submittedName>
</protein>
<keyword evidence="1" id="KW-0812">Transmembrane</keyword>
<proteinExistence type="predicted"/>
<feature type="transmembrane region" description="Helical" evidence="1">
    <location>
        <begin position="101"/>
        <end position="123"/>
    </location>
</feature>
<evidence type="ECO:0000313" key="2">
    <source>
        <dbReference type="EMBL" id="KRZ45507.1"/>
    </source>
</evidence>
<feature type="transmembrane region" description="Helical" evidence="1">
    <location>
        <begin position="6"/>
        <end position="25"/>
    </location>
</feature>
<sequence length="160" mass="18743">LIALISRHFIFIYYIYIHIYIPYFFKFSIANPNVTLPRGCLKRKCCCLCWCCSRKDTKLHKATNMITAWLLLNNFIFAFLLLISIWFFLFLNFCLYGNDLTYSVVVVVVVVVDDDAVVGLIFSPISCKQNYQMYPALFDPRQSLVLVEERDSKRNHCAQL</sequence>
<feature type="non-terminal residue" evidence="2">
    <location>
        <position position="1"/>
    </location>
</feature>
<keyword evidence="1" id="KW-1133">Transmembrane helix</keyword>
<dbReference type="Proteomes" id="UP000054826">
    <property type="component" value="Unassembled WGS sequence"/>
</dbReference>
<gene>
    <name evidence="2" type="ORF">T4C_1395</name>
</gene>
<feature type="transmembrane region" description="Helical" evidence="1">
    <location>
        <begin position="68"/>
        <end position="89"/>
    </location>
</feature>
<reference evidence="2 3" key="1">
    <citation type="submission" date="2015-01" db="EMBL/GenBank/DDBJ databases">
        <title>Evolution of Trichinella species and genotypes.</title>
        <authorList>
            <person name="Korhonen P.K."/>
            <person name="Edoardo P."/>
            <person name="Giuseppe L.R."/>
            <person name="Gasser R.B."/>
        </authorList>
    </citation>
    <scope>NUCLEOTIDE SEQUENCE [LARGE SCALE GENOMIC DNA]</scope>
    <source>
        <strain evidence="2">ISS176</strain>
    </source>
</reference>
<accession>A0A0V1KE48</accession>
<keyword evidence="1" id="KW-0472">Membrane</keyword>
<dbReference type="AlphaFoldDB" id="A0A0V1KE48"/>
<dbReference type="EMBL" id="JYDV01000002">
    <property type="protein sequence ID" value="KRZ45507.1"/>
    <property type="molecule type" value="Genomic_DNA"/>
</dbReference>
<name>A0A0V1KE48_TRIPS</name>
<evidence type="ECO:0000313" key="3">
    <source>
        <dbReference type="Proteomes" id="UP000054826"/>
    </source>
</evidence>
<comment type="caution">
    <text evidence="2">The sequence shown here is derived from an EMBL/GenBank/DDBJ whole genome shotgun (WGS) entry which is preliminary data.</text>
</comment>
<evidence type="ECO:0000256" key="1">
    <source>
        <dbReference type="SAM" id="Phobius"/>
    </source>
</evidence>
<organism evidence="2 3">
    <name type="scientific">Trichinella pseudospiralis</name>
    <name type="common">Parasitic roundworm</name>
    <dbReference type="NCBI Taxonomy" id="6337"/>
    <lineage>
        <taxon>Eukaryota</taxon>
        <taxon>Metazoa</taxon>
        <taxon>Ecdysozoa</taxon>
        <taxon>Nematoda</taxon>
        <taxon>Enoplea</taxon>
        <taxon>Dorylaimia</taxon>
        <taxon>Trichinellida</taxon>
        <taxon>Trichinellidae</taxon>
        <taxon>Trichinella</taxon>
    </lineage>
</organism>